<proteinExistence type="predicted"/>
<protein>
    <submittedName>
        <fullName evidence="2">Uncharacterized protein LOC105364795</fullName>
    </submittedName>
</protein>
<evidence type="ECO:0000313" key="2">
    <source>
        <dbReference type="RefSeq" id="XP_011501125.1"/>
    </source>
</evidence>
<reference evidence="2" key="1">
    <citation type="submission" date="2025-08" db="UniProtKB">
        <authorList>
            <consortium name="RefSeq"/>
        </authorList>
    </citation>
    <scope>IDENTIFICATION</scope>
</reference>
<dbReference type="KEGG" id="csol:105364795"/>
<dbReference type="RefSeq" id="XP_011501125.1">
    <property type="nucleotide sequence ID" value="XM_011502823.1"/>
</dbReference>
<gene>
    <name evidence="2" type="primary">LOC105364795</name>
</gene>
<sequence>MEILWNKINLPRPPYRSWEISVAEFIGIPWLPDDYVLPENLSNWLNLTWLNDDIEMLSIKKKQKKSIFDLIEVNNSVESSSAIIDNFVIKNSSKEESKSNVCQSAIISHENDLGKPISRISFGKSSCTSTSNNCIKKGKTNIINASKLLNIKTEKDLVRLLKKESFPGFDKLQWNMFQNHLKKFLNRSIKDNIKDTDVPLSKRVIKQILKWINKS</sequence>
<accession>A0AAJ6YN46</accession>
<dbReference type="GeneID" id="105364795"/>
<evidence type="ECO:0000313" key="1">
    <source>
        <dbReference type="Proteomes" id="UP000695007"/>
    </source>
</evidence>
<organism evidence="1 2">
    <name type="scientific">Ceratosolen solmsi marchali</name>
    <dbReference type="NCBI Taxonomy" id="326594"/>
    <lineage>
        <taxon>Eukaryota</taxon>
        <taxon>Metazoa</taxon>
        <taxon>Ecdysozoa</taxon>
        <taxon>Arthropoda</taxon>
        <taxon>Hexapoda</taxon>
        <taxon>Insecta</taxon>
        <taxon>Pterygota</taxon>
        <taxon>Neoptera</taxon>
        <taxon>Endopterygota</taxon>
        <taxon>Hymenoptera</taxon>
        <taxon>Apocrita</taxon>
        <taxon>Proctotrupomorpha</taxon>
        <taxon>Chalcidoidea</taxon>
        <taxon>Agaonidae</taxon>
        <taxon>Agaoninae</taxon>
        <taxon>Ceratosolen</taxon>
    </lineage>
</organism>
<keyword evidence="1" id="KW-1185">Reference proteome</keyword>
<dbReference type="Proteomes" id="UP000695007">
    <property type="component" value="Unplaced"/>
</dbReference>
<dbReference type="AlphaFoldDB" id="A0AAJ6YN46"/>
<name>A0AAJ6YN46_9HYME</name>